<name>A0AAW4P7D1_9EURY</name>
<keyword evidence="4" id="KW-1185">Reference proteome</keyword>
<dbReference type="EMBL" id="RKLT01000001">
    <property type="protein sequence ID" value="MBX0293850.1"/>
    <property type="molecule type" value="Genomic_DNA"/>
</dbReference>
<keyword evidence="2" id="KW-0812">Transmembrane</keyword>
<sequence>MSTDTVADRLTGKATAHLWPTLRTVLFGDRLGLSFFLASLCLFGLFWRASFFITDSYALANGLYSLSNGQVVLTDAAYGSGLETPGAHPYGGDLLSRNYGALILSLPFVFLIEAIDAVASLRIAFVALWSLALLALFVQVARYTGRPRIASGGAIVVLCLFVLNVAVARPLEAKTHLYALQLFHATVAAFAPVLLYRLLARQESTRIAVIGGVLLLVGTPLALWATVPKRHVLTATVVLGIAYALYRSREPVDGPLVSRPLTFRALAYALVGLYAWVHAPEALLLGAVLVVVDVSTATDNRLRPLLVLTVVFLLSLLPFFVTNVLVAGSPITPPRLLAGAQSAVEASSTASGTTGSSSAPAASPSGGPSALDRVTNIVSTAMLPIALLFGEFRVGVETALLNPDALYQTVVRSGYNSGTLDLANEEAVNLSLLESAPVLAGLTAVVPAIRRWRRSQSAYRIRSATGVADLFAALTVLASLLFYASRLPIHAQVTVRYIFPLFPLGIYLLVRLPAVRTTLDDHWRTFCWTVAVATLVGGQFVVVAVALWINGIGEAFQLHALLSLSTALPLALWAATGRTEGWVGRLGAVLLGLATTAALLFGVLTVLEYYPLGNSHVLPLIRTVADVLELL</sequence>
<evidence type="ECO:0000256" key="1">
    <source>
        <dbReference type="SAM" id="MobiDB-lite"/>
    </source>
</evidence>
<feature type="transmembrane region" description="Helical" evidence="2">
    <location>
        <begin position="526"/>
        <end position="549"/>
    </location>
</feature>
<reference evidence="3 4" key="1">
    <citation type="submission" date="2021-06" db="EMBL/GenBank/DDBJ databases">
        <title>Halomicroarcula sp. a new haloarchaeum isolated from saline soil.</title>
        <authorList>
            <person name="Duran-Viseras A."/>
            <person name="Sanchez-Porro C."/>
            <person name="Ventosa A."/>
        </authorList>
    </citation>
    <scope>NUCLEOTIDE SEQUENCE [LARGE SCALE GENOMIC DNA]</scope>
    <source>
        <strain evidence="3 4">F27</strain>
    </source>
</reference>
<feature type="transmembrane region" description="Helical" evidence="2">
    <location>
        <begin position="205"/>
        <end position="224"/>
    </location>
</feature>
<feature type="transmembrane region" description="Helical" evidence="2">
    <location>
        <begin position="123"/>
        <end position="143"/>
    </location>
</feature>
<dbReference type="Proteomes" id="UP001430455">
    <property type="component" value="Unassembled WGS sequence"/>
</dbReference>
<dbReference type="RefSeq" id="WP_220578543.1">
    <property type="nucleotide sequence ID" value="NZ_RKLT01000001.1"/>
</dbReference>
<keyword evidence="2" id="KW-0472">Membrane</keyword>
<accession>A0AAW4P7D1</accession>
<gene>
    <name evidence="3" type="ORF">EGH23_03000</name>
</gene>
<protein>
    <recommendedName>
        <fullName evidence="5">Glycosyltransferase RgtA/B/C/D-like domain-containing protein</fullName>
    </recommendedName>
</protein>
<feature type="transmembrane region" description="Helical" evidence="2">
    <location>
        <begin position="555"/>
        <end position="574"/>
    </location>
</feature>
<evidence type="ECO:0000313" key="3">
    <source>
        <dbReference type="EMBL" id="MBX0293850.1"/>
    </source>
</evidence>
<evidence type="ECO:0000313" key="4">
    <source>
        <dbReference type="Proteomes" id="UP001430455"/>
    </source>
</evidence>
<feature type="transmembrane region" description="Helical" evidence="2">
    <location>
        <begin position="497"/>
        <end position="514"/>
    </location>
</feature>
<dbReference type="AlphaFoldDB" id="A0AAW4P7D1"/>
<proteinExistence type="predicted"/>
<feature type="transmembrane region" description="Helical" evidence="2">
    <location>
        <begin position="586"/>
        <end position="610"/>
    </location>
</feature>
<feature type="transmembrane region" description="Helical" evidence="2">
    <location>
        <begin position="304"/>
        <end position="326"/>
    </location>
</feature>
<feature type="transmembrane region" description="Helical" evidence="2">
    <location>
        <begin position="427"/>
        <end position="449"/>
    </location>
</feature>
<keyword evidence="2" id="KW-1133">Transmembrane helix</keyword>
<organism evidence="3 4">
    <name type="scientific">Haloarcula nitratireducens</name>
    <dbReference type="NCBI Taxonomy" id="2487749"/>
    <lineage>
        <taxon>Archaea</taxon>
        <taxon>Methanobacteriati</taxon>
        <taxon>Methanobacteriota</taxon>
        <taxon>Stenosarchaea group</taxon>
        <taxon>Halobacteria</taxon>
        <taxon>Halobacteriales</taxon>
        <taxon>Haloarculaceae</taxon>
        <taxon>Haloarcula</taxon>
    </lineage>
</organism>
<feature type="region of interest" description="Disordered" evidence="1">
    <location>
        <begin position="348"/>
        <end position="367"/>
    </location>
</feature>
<comment type="caution">
    <text evidence="3">The sequence shown here is derived from an EMBL/GenBank/DDBJ whole genome shotgun (WGS) entry which is preliminary data.</text>
</comment>
<feature type="transmembrane region" description="Helical" evidence="2">
    <location>
        <begin position="461"/>
        <end position="485"/>
    </location>
</feature>
<evidence type="ECO:0008006" key="5">
    <source>
        <dbReference type="Google" id="ProtNLM"/>
    </source>
</evidence>
<feature type="transmembrane region" description="Helical" evidence="2">
    <location>
        <begin position="266"/>
        <end position="292"/>
    </location>
</feature>
<feature type="transmembrane region" description="Helical" evidence="2">
    <location>
        <begin position="149"/>
        <end position="167"/>
    </location>
</feature>
<feature type="transmembrane region" description="Helical" evidence="2">
    <location>
        <begin position="179"/>
        <end position="199"/>
    </location>
</feature>
<evidence type="ECO:0000256" key="2">
    <source>
        <dbReference type="SAM" id="Phobius"/>
    </source>
</evidence>
<feature type="transmembrane region" description="Helical" evidence="2">
    <location>
        <begin position="31"/>
        <end position="53"/>
    </location>
</feature>